<feature type="compositionally biased region" description="Low complexity" evidence="1">
    <location>
        <begin position="89"/>
        <end position="100"/>
    </location>
</feature>
<reference evidence="2 3" key="1">
    <citation type="submission" date="2019-02" db="EMBL/GenBank/DDBJ databases">
        <title>Deep-cultivation of Planctomycetes and their phenomic and genomic characterization uncovers novel biology.</title>
        <authorList>
            <person name="Wiegand S."/>
            <person name="Jogler M."/>
            <person name="Boedeker C."/>
            <person name="Pinto D."/>
            <person name="Vollmers J."/>
            <person name="Rivas-Marin E."/>
            <person name="Kohn T."/>
            <person name="Peeters S.H."/>
            <person name="Heuer A."/>
            <person name="Rast P."/>
            <person name="Oberbeckmann S."/>
            <person name="Bunk B."/>
            <person name="Jeske O."/>
            <person name="Meyerdierks A."/>
            <person name="Storesund J.E."/>
            <person name="Kallscheuer N."/>
            <person name="Luecker S."/>
            <person name="Lage O.M."/>
            <person name="Pohl T."/>
            <person name="Merkel B.J."/>
            <person name="Hornburger P."/>
            <person name="Mueller R.-W."/>
            <person name="Bruemmer F."/>
            <person name="Labrenz M."/>
            <person name="Spormann A.M."/>
            <person name="Op Den Camp H."/>
            <person name="Overmann J."/>
            <person name="Amann R."/>
            <person name="Jetten M.S.M."/>
            <person name="Mascher T."/>
            <person name="Medema M.H."/>
            <person name="Devos D.P."/>
            <person name="Kaster A.-K."/>
            <person name="Ovreas L."/>
            <person name="Rohde M."/>
            <person name="Galperin M.Y."/>
            <person name="Jogler C."/>
        </authorList>
    </citation>
    <scope>NUCLEOTIDE SEQUENCE [LARGE SCALE GENOMIC DNA]</scope>
    <source>
        <strain evidence="2 3">Pla52o</strain>
    </source>
</reference>
<dbReference type="InterPro" id="IPR015943">
    <property type="entry name" value="WD40/YVTN_repeat-like_dom_sf"/>
</dbReference>
<organism evidence="2 3">
    <name type="scientific">Novipirellula galeiformis</name>
    <dbReference type="NCBI Taxonomy" id="2528004"/>
    <lineage>
        <taxon>Bacteria</taxon>
        <taxon>Pseudomonadati</taxon>
        <taxon>Planctomycetota</taxon>
        <taxon>Planctomycetia</taxon>
        <taxon>Pirellulales</taxon>
        <taxon>Pirellulaceae</taxon>
        <taxon>Novipirellula</taxon>
    </lineage>
</organism>
<dbReference type="AlphaFoldDB" id="A0A5C6CQL7"/>
<sequence>MSAGSGFRNAHCPSPRLSHELIGVGLLAWSPRQRSCHEFQSASRVLRQNQRDMKGPPSRSRIRIAHGLRRPWFGASVCSWSLQSGPNARAPNAWAPNGRAESPAATLGSHSGQPLWAATLGCHSGLPLLSFKLLCFDRGTGDMLWQRIATTSTPHDPTHATHGFASASRCTDAQWVYAHFGSGGLYCYTIDGKLVWQRDESISTKENRVCCHVSMQRREATST</sequence>
<evidence type="ECO:0000313" key="2">
    <source>
        <dbReference type="EMBL" id="TWU26225.1"/>
    </source>
</evidence>
<evidence type="ECO:0008006" key="4">
    <source>
        <dbReference type="Google" id="ProtNLM"/>
    </source>
</evidence>
<comment type="caution">
    <text evidence="2">The sequence shown here is derived from an EMBL/GenBank/DDBJ whole genome shotgun (WGS) entry which is preliminary data.</text>
</comment>
<dbReference type="InterPro" id="IPR011047">
    <property type="entry name" value="Quinoprotein_ADH-like_sf"/>
</dbReference>
<evidence type="ECO:0000256" key="1">
    <source>
        <dbReference type="SAM" id="MobiDB-lite"/>
    </source>
</evidence>
<dbReference type="Gene3D" id="2.130.10.10">
    <property type="entry name" value="YVTN repeat-like/Quinoprotein amine dehydrogenase"/>
    <property type="match status" value="1"/>
</dbReference>
<keyword evidence="3" id="KW-1185">Reference proteome</keyword>
<name>A0A5C6CQL7_9BACT</name>
<gene>
    <name evidence="2" type="ORF">Pla52o_00780</name>
</gene>
<feature type="region of interest" description="Disordered" evidence="1">
    <location>
        <begin position="89"/>
        <end position="108"/>
    </location>
</feature>
<dbReference type="Proteomes" id="UP000316304">
    <property type="component" value="Unassembled WGS sequence"/>
</dbReference>
<evidence type="ECO:0000313" key="3">
    <source>
        <dbReference type="Proteomes" id="UP000316304"/>
    </source>
</evidence>
<protein>
    <recommendedName>
        <fullName evidence="4">PQQ enzyme repeat protein</fullName>
    </recommendedName>
</protein>
<accession>A0A5C6CQL7</accession>
<dbReference type="SUPFAM" id="SSF50998">
    <property type="entry name" value="Quinoprotein alcohol dehydrogenase-like"/>
    <property type="match status" value="1"/>
</dbReference>
<proteinExistence type="predicted"/>
<dbReference type="EMBL" id="SJPT01000001">
    <property type="protein sequence ID" value="TWU26225.1"/>
    <property type="molecule type" value="Genomic_DNA"/>
</dbReference>